<comment type="caution">
    <text evidence="2">The sequence shown here is derived from an EMBL/GenBank/DDBJ whole genome shotgun (WGS) entry which is preliminary data.</text>
</comment>
<feature type="domain" description="HTH merR-type" evidence="1">
    <location>
        <begin position="2"/>
        <end position="29"/>
    </location>
</feature>
<dbReference type="PROSITE" id="PS50937">
    <property type="entry name" value="HTH_MERR_2"/>
    <property type="match status" value="1"/>
</dbReference>
<dbReference type="InterPro" id="IPR009061">
    <property type="entry name" value="DNA-bd_dom_put_sf"/>
</dbReference>
<name>A0A4Y7R6H7_9FIRM</name>
<accession>A0A4Y7R6H7</accession>
<reference evidence="2 3" key="1">
    <citation type="journal article" date="2018" name="Environ. Microbiol.">
        <title>Novel energy conservation strategies and behaviour of Pelotomaculum schinkii driving syntrophic propionate catabolism.</title>
        <authorList>
            <person name="Hidalgo-Ahumada C.A.P."/>
            <person name="Nobu M.K."/>
            <person name="Narihiro T."/>
            <person name="Tamaki H."/>
            <person name="Liu W.T."/>
            <person name="Kamagata Y."/>
            <person name="Stams A.J.M."/>
            <person name="Imachi H."/>
            <person name="Sousa D.Z."/>
        </authorList>
    </citation>
    <scope>NUCLEOTIDE SEQUENCE [LARGE SCALE GENOMIC DNA]</scope>
    <source>
        <strain evidence="2 3">HH</strain>
    </source>
</reference>
<evidence type="ECO:0000313" key="3">
    <source>
        <dbReference type="Proteomes" id="UP000298324"/>
    </source>
</evidence>
<dbReference type="GO" id="GO:0006355">
    <property type="term" value="P:regulation of DNA-templated transcription"/>
    <property type="evidence" value="ECO:0007669"/>
    <property type="project" value="InterPro"/>
</dbReference>
<protein>
    <submittedName>
        <fullName evidence="2">MerR family regulatory protein</fullName>
    </submittedName>
</protein>
<gene>
    <name evidence="2" type="ORF">Psch_04090</name>
</gene>
<dbReference type="RefSeq" id="WP_345789108.1">
    <property type="nucleotide sequence ID" value="NZ_QFGA01000004.1"/>
</dbReference>
<organism evidence="2 3">
    <name type="scientific">Pelotomaculum schinkii</name>
    <dbReference type="NCBI Taxonomy" id="78350"/>
    <lineage>
        <taxon>Bacteria</taxon>
        <taxon>Bacillati</taxon>
        <taxon>Bacillota</taxon>
        <taxon>Clostridia</taxon>
        <taxon>Eubacteriales</taxon>
        <taxon>Desulfotomaculaceae</taxon>
        <taxon>Pelotomaculum</taxon>
    </lineage>
</organism>
<dbReference type="SUPFAM" id="SSF46955">
    <property type="entry name" value="Putative DNA-binding domain"/>
    <property type="match status" value="1"/>
</dbReference>
<dbReference type="EMBL" id="QFGA01000004">
    <property type="protein sequence ID" value="TEB04363.1"/>
    <property type="molecule type" value="Genomic_DNA"/>
</dbReference>
<sequence>MYYSIGEIANKMGIAASTLRYYDREGLFPMLDAAAEAFACSLIQKSKR</sequence>
<dbReference type="Gene3D" id="1.10.1660.10">
    <property type="match status" value="1"/>
</dbReference>
<dbReference type="AlphaFoldDB" id="A0A4Y7R6H7"/>
<evidence type="ECO:0000259" key="1">
    <source>
        <dbReference type="PROSITE" id="PS50937"/>
    </source>
</evidence>
<dbReference type="GO" id="GO:0003677">
    <property type="term" value="F:DNA binding"/>
    <property type="evidence" value="ECO:0007669"/>
    <property type="project" value="InterPro"/>
</dbReference>
<keyword evidence="3" id="KW-1185">Reference proteome</keyword>
<dbReference type="InterPro" id="IPR000551">
    <property type="entry name" value="MerR-type_HTH_dom"/>
</dbReference>
<proteinExistence type="predicted"/>
<dbReference type="Proteomes" id="UP000298324">
    <property type="component" value="Unassembled WGS sequence"/>
</dbReference>
<dbReference type="Pfam" id="PF00376">
    <property type="entry name" value="MerR"/>
    <property type="match status" value="1"/>
</dbReference>
<evidence type="ECO:0000313" key="2">
    <source>
        <dbReference type="EMBL" id="TEB04363.1"/>
    </source>
</evidence>